<reference evidence="2 3" key="1">
    <citation type="submission" date="2016-10" db="EMBL/GenBank/DDBJ databases">
        <title>Complete genomic sequencing of Lactobacillus helveticus LH99 and comparative genome analysis.</title>
        <authorList>
            <person name="Li N."/>
            <person name="You C."/>
            <person name="Liu Z."/>
        </authorList>
    </citation>
    <scope>NUCLEOTIDE SEQUENCE [LARGE SCALE GENOMIC DNA]</scope>
    <source>
        <strain evidence="2 3">LH99</strain>
    </source>
</reference>
<organism evidence="2 3">
    <name type="scientific">Lactobacillus helveticus</name>
    <name type="common">Lactobacillus suntoryeus</name>
    <dbReference type="NCBI Taxonomy" id="1587"/>
    <lineage>
        <taxon>Bacteria</taxon>
        <taxon>Bacillati</taxon>
        <taxon>Bacillota</taxon>
        <taxon>Bacilli</taxon>
        <taxon>Lactobacillales</taxon>
        <taxon>Lactobacillaceae</taxon>
        <taxon>Lactobacillus</taxon>
    </lineage>
</organism>
<accession>A0A386RG14</accession>
<dbReference type="Proteomes" id="UP000267794">
    <property type="component" value="Chromosome"/>
</dbReference>
<dbReference type="InterPro" id="IPR006640">
    <property type="entry name" value="SprT-like_domain"/>
</dbReference>
<gene>
    <name evidence="2" type="ORF">BC335_1818</name>
</gene>
<dbReference type="GO" id="GO:0006950">
    <property type="term" value="P:response to stress"/>
    <property type="evidence" value="ECO:0007669"/>
    <property type="project" value="UniProtKB-ARBA"/>
</dbReference>
<dbReference type="Pfam" id="PF17283">
    <property type="entry name" value="Zn_ribbon_SprT"/>
    <property type="match status" value="1"/>
</dbReference>
<protein>
    <submittedName>
        <fullName evidence="2">Putative SprT family metallopeptidase</fullName>
    </submittedName>
</protein>
<proteinExistence type="predicted"/>
<evidence type="ECO:0000313" key="3">
    <source>
        <dbReference type="Proteomes" id="UP000267794"/>
    </source>
</evidence>
<dbReference type="EMBL" id="CP017982">
    <property type="protein sequence ID" value="AYE62208.1"/>
    <property type="molecule type" value="Genomic_DNA"/>
</dbReference>
<dbReference type="Pfam" id="PF10263">
    <property type="entry name" value="SprT-like"/>
    <property type="match status" value="1"/>
</dbReference>
<dbReference type="SMART" id="SM00731">
    <property type="entry name" value="SprT"/>
    <property type="match status" value="1"/>
</dbReference>
<evidence type="ECO:0000313" key="2">
    <source>
        <dbReference type="EMBL" id="AYE62208.1"/>
    </source>
</evidence>
<feature type="domain" description="SprT-like" evidence="1">
    <location>
        <begin position="4"/>
        <end position="148"/>
    </location>
</feature>
<dbReference type="NCBIfam" id="NF003339">
    <property type="entry name" value="PRK04351.1"/>
    <property type="match status" value="1"/>
</dbReference>
<evidence type="ECO:0000259" key="1">
    <source>
        <dbReference type="SMART" id="SM00731"/>
    </source>
</evidence>
<dbReference type="AlphaFoldDB" id="A0A386RG14"/>
<dbReference type="InterPro" id="IPR035240">
    <property type="entry name" value="SprT_Zn_ribbon"/>
</dbReference>
<dbReference type="RefSeq" id="WP_120357633.1">
    <property type="nucleotide sequence ID" value="NZ_CP017982.1"/>
</dbReference>
<name>A0A386RG14_LACHE</name>
<sequence>MDSIKLQNLIEQISLQYFNRPFLHEAKINRRMLTTGGRYHLDDHHIEINAHFLAPQYHEYLIGIIKHELCHYHLHLLKRGYRHRDRDFKVLLKKVGGSRYAPDIGLRRQKKFNYIYICERCGLQYPRMRRINTRRYRCGKCKGHLRLEQNLKAKNK</sequence>